<protein>
    <recommendedName>
        <fullName evidence="5">UDP-N-acetylglucosamine kinase</fullName>
        <ecNumber evidence="2">2.7.1.176</ecNumber>
    </recommendedName>
    <alternativeName>
        <fullName evidence="5">UDP-N-acetylglucosamine kinase</fullName>
    </alternativeName>
</protein>
<dbReference type="Proteomes" id="UP000412028">
    <property type="component" value="Unassembled WGS sequence"/>
</dbReference>
<dbReference type="GO" id="GO:0005524">
    <property type="term" value="F:ATP binding"/>
    <property type="evidence" value="ECO:0007669"/>
    <property type="project" value="UniProtKB-KW"/>
</dbReference>
<dbReference type="Gene3D" id="3.40.50.300">
    <property type="entry name" value="P-loop containing nucleotide triphosphate hydrolases"/>
    <property type="match status" value="1"/>
</dbReference>
<dbReference type="GO" id="GO:0016301">
    <property type="term" value="F:kinase activity"/>
    <property type="evidence" value="ECO:0007669"/>
    <property type="project" value="InterPro"/>
</dbReference>
<evidence type="ECO:0000256" key="3">
    <source>
        <dbReference type="ARBA" id="ARBA00022741"/>
    </source>
</evidence>
<dbReference type="SUPFAM" id="SSF52540">
    <property type="entry name" value="P-loop containing nucleoside triphosphate hydrolases"/>
    <property type="match status" value="1"/>
</dbReference>
<evidence type="ECO:0000256" key="2">
    <source>
        <dbReference type="ARBA" id="ARBA00011963"/>
    </source>
</evidence>
<evidence type="ECO:0000259" key="7">
    <source>
        <dbReference type="Pfam" id="PF06414"/>
    </source>
</evidence>
<proteinExistence type="inferred from homology"/>
<keyword evidence="3" id="KW-0547">Nucleotide-binding</keyword>
<evidence type="ECO:0000313" key="9">
    <source>
        <dbReference type="Proteomes" id="UP000412028"/>
    </source>
</evidence>
<accession>A0A5M9ZTY6</accession>
<comment type="similarity">
    <text evidence="1">Belongs to the zeta toxin family.</text>
</comment>
<keyword evidence="4" id="KW-0067">ATP-binding</keyword>
<dbReference type="OrthoDB" id="9792687at2"/>
<evidence type="ECO:0000256" key="4">
    <source>
        <dbReference type="ARBA" id="ARBA00022840"/>
    </source>
</evidence>
<evidence type="ECO:0000256" key="5">
    <source>
        <dbReference type="ARBA" id="ARBA00032897"/>
    </source>
</evidence>
<organism evidence="8 9">
    <name type="scientific">Bifidobacterium tissieri</name>
    <dbReference type="NCBI Taxonomy" id="1630162"/>
    <lineage>
        <taxon>Bacteria</taxon>
        <taxon>Bacillati</taxon>
        <taxon>Actinomycetota</taxon>
        <taxon>Actinomycetes</taxon>
        <taxon>Bifidobacteriales</taxon>
        <taxon>Bifidobacteriaceae</taxon>
        <taxon>Bifidobacterium</taxon>
    </lineage>
</organism>
<comment type="catalytic activity">
    <reaction evidence="6">
        <text>UDP-N-acetyl-alpha-D-glucosamine + ATP = UDP-N-acetyl-alpha-D-glucosamine 3'-phosphate + ADP + H(+)</text>
        <dbReference type="Rhea" id="RHEA:32671"/>
        <dbReference type="ChEBI" id="CHEBI:15378"/>
        <dbReference type="ChEBI" id="CHEBI:30616"/>
        <dbReference type="ChEBI" id="CHEBI:57705"/>
        <dbReference type="ChEBI" id="CHEBI:64353"/>
        <dbReference type="ChEBI" id="CHEBI:456216"/>
        <dbReference type="EC" id="2.7.1.176"/>
    </reaction>
</comment>
<evidence type="ECO:0000313" key="8">
    <source>
        <dbReference type="EMBL" id="KAA8830101.1"/>
    </source>
</evidence>
<feature type="domain" description="Zeta toxin" evidence="7">
    <location>
        <begin position="28"/>
        <end position="209"/>
    </location>
</feature>
<evidence type="ECO:0000256" key="1">
    <source>
        <dbReference type="ARBA" id="ARBA00009104"/>
    </source>
</evidence>
<name>A0A5M9ZTY6_9BIFI</name>
<dbReference type="EMBL" id="RZUI01000007">
    <property type="protein sequence ID" value="KAA8830101.1"/>
    <property type="molecule type" value="Genomic_DNA"/>
</dbReference>
<dbReference type="AlphaFoldDB" id="A0A5M9ZTY6"/>
<dbReference type="Pfam" id="PF06414">
    <property type="entry name" value="Zeta_toxin"/>
    <property type="match status" value="1"/>
</dbReference>
<evidence type="ECO:0000256" key="6">
    <source>
        <dbReference type="ARBA" id="ARBA00048178"/>
    </source>
</evidence>
<reference evidence="8 9" key="1">
    <citation type="journal article" date="2019" name="Syst. Appl. Microbiol.">
        <title>Characterization of Bifidobacterium species in feaces of the Egyptian fruit bat: Description of B. vespertilionis sp. nov. and B. rousetti sp. nov.</title>
        <authorList>
            <person name="Modesto M."/>
            <person name="Satti M."/>
            <person name="Watanabe K."/>
            <person name="Puglisi E."/>
            <person name="Morelli L."/>
            <person name="Huang C.-H."/>
            <person name="Liou J.-S."/>
            <person name="Miyashita M."/>
            <person name="Tamura T."/>
            <person name="Saito S."/>
            <person name="Mori K."/>
            <person name="Huang L."/>
            <person name="Sciavilla P."/>
            <person name="Sandri C."/>
            <person name="Spiezio C."/>
            <person name="Vitali F."/>
            <person name="Cavalieri D."/>
            <person name="Perpetuini G."/>
            <person name="Tofalo R."/>
            <person name="Bonetti A."/>
            <person name="Arita M."/>
            <person name="Mattarelli P."/>
        </authorList>
    </citation>
    <scope>NUCLEOTIDE SEQUENCE [LARGE SCALE GENOMIC DNA]</scope>
    <source>
        <strain evidence="8 9">RST7</strain>
    </source>
</reference>
<dbReference type="EC" id="2.7.1.176" evidence="2"/>
<comment type="caution">
    <text evidence="8">The sequence shown here is derived from an EMBL/GenBank/DDBJ whole genome shotgun (WGS) entry which is preliminary data.</text>
</comment>
<dbReference type="InterPro" id="IPR010488">
    <property type="entry name" value="Zeta_toxin_domain"/>
</dbReference>
<dbReference type="InterPro" id="IPR027417">
    <property type="entry name" value="P-loop_NTPase"/>
</dbReference>
<sequence length="280" mass="31313">MIEYAKLSPDELTDIFDQYIAPSYRLVPSDRPTLYMVGAQPGAGKTRAIERVSALHPEACEVSGDDLRVYHPDYAIMMDDDPLAMPELTQEASGAWVRMSLDYLRAHKTSVIVETTFAHPDVNEQTLHSFQSDGYRTVIIVISTPASLSLLGILERYADQVEKNGSGRWTDPAYHDKVAQRLPDNIGGLIRSGQTNAIEIVDRAGNSLLSTIINETNRDMAASRSERIIEEELSGNHINNDQRRRAFTMLQQIQTVLQQARIGDATVSPLIRRLRSEFSV</sequence>
<dbReference type="RefSeq" id="WP_150381449.1">
    <property type="nucleotide sequence ID" value="NZ_RZUI01000007.1"/>
</dbReference>
<gene>
    <name evidence="8" type="ORF">EMO89_06855</name>
</gene>